<dbReference type="AlphaFoldDB" id="A0AAW1D9P3"/>
<keyword evidence="4" id="KW-1185">Reference proteome</keyword>
<reference evidence="3 4" key="1">
    <citation type="submission" date="2022-12" db="EMBL/GenBank/DDBJ databases">
        <title>Chromosome-level genome assembly of true bugs.</title>
        <authorList>
            <person name="Ma L."/>
            <person name="Li H."/>
        </authorList>
    </citation>
    <scope>NUCLEOTIDE SEQUENCE [LARGE SCALE GENOMIC DNA]</scope>
    <source>
        <strain evidence="3">Lab_2022b</strain>
    </source>
</reference>
<evidence type="ECO:0000256" key="1">
    <source>
        <dbReference type="SAM" id="Coils"/>
    </source>
</evidence>
<evidence type="ECO:0000313" key="4">
    <source>
        <dbReference type="Proteomes" id="UP001461498"/>
    </source>
</evidence>
<feature type="chain" id="PRO_5043754859" evidence="2">
    <location>
        <begin position="25"/>
        <end position="152"/>
    </location>
</feature>
<feature type="coiled-coil region" evidence="1">
    <location>
        <begin position="103"/>
        <end position="137"/>
    </location>
</feature>
<dbReference type="EMBL" id="JAPXFL010000005">
    <property type="protein sequence ID" value="KAK9506759.1"/>
    <property type="molecule type" value="Genomic_DNA"/>
</dbReference>
<sequence length="152" mass="17299">MLPVNMFIQIAILFLLFIHQAAMAGISIIQRNGVPDIYVNNKKVDLSKANIIEETPEYKVYVPDEDPEVRIIISKNGGLMVTDHGTSQIMVGSVNREMTPEEKAKFDQAMKKLDRNMKQLEERLGNLGSQINRQVEQSLTNVLGPKFYKNFF</sequence>
<gene>
    <name evidence="3" type="ORF">O3M35_008636</name>
</gene>
<keyword evidence="2" id="KW-0732">Signal</keyword>
<accession>A0AAW1D9P3</accession>
<name>A0AAW1D9P3_9HEMI</name>
<keyword evidence="1" id="KW-0175">Coiled coil</keyword>
<feature type="signal peptide" evidence="2">
    <location>
        <begin position="1"/>
        <end position="24"/>
    </location>
</feature>
<protein>
    <submittedName>
        <fullName evidence="3">Uncharacterized protein</fullName>
    </submittedName>
</protein>
<dbReference type="Proteomes" id="UP001461498">
    <property type="component" value="Unassembled WGS sequence"/>
</dbReference>
<organism evidence="3 4">
    <name type="scientific">Rhynocoris fuscipes</name>
    <dbReference type="NCBI Taxonomy" id="488301"/>
    <lineage>
        <taxon>Eukaryota</taxon>
        <taxon>Metazoa</taxon>
        <taxon>Ecdysozoa</taxon>
        <taxon>Arthropoda</taxon>
        <taxon>Hexapoda</taxon>
        <taxon>Insecta</taxon>
        <taxon>Pterygota</taxon>
        <taxon>Neoptera</taxon>
        <taxon>Paraneoptera</taxon>
        <taxon>Hemiptera</taxon>
        <taxon>Heteroptera</taxon>
        <taxon>Panheteroptera</taxon>
        <taxon>Cimicomorpha</taxon>
        <taxon>Reduviidae</taxon>
        <taxon>Harpactorinae</taxon>
        <taxon>Harpactorini</taxon>
        <taxon>Rhynocoris</taxon>
    </lineage>
</organism>
<comment type="caution">
    <text evidence="3">The sequence shown here is derived from an EMBL/GenBank/DDBJ whole genome shotgun (WGS) entry which is preliminary data.</text>
</comment>
<evidence type="ECO:0000256" key="2">
    <source>
        <dbReference type="SAM" id="SignalP"/>
    </source>
</evidence>
<proteinExistence type="predicted"/>
<evidence type="ECO:0000313" key="3">
    <source>
        <dbReference type="EMBL" id="KAK9506759.1"/>
    </source>
</evidence>